<evidence type="ECO:0000256" key="1">
    <source>
        <dbReference type="SAM" id="Coils"/>
    </source>
</evidence>
<gene>
    <name evidence="2" type="ORF">ERS686654_01240</name>
</gene>
<protein>
    <submittedName>
        <fullName evidence="2">Uncharacterized protein</fullName>
    </submittedName>
</protein>
<sequence>MILTELISSNLNDPNLLDLIKEKVFKDAKEIFAGKSDEEKLEISKSFFAKVCTDLDEFSILNSKNVDVVLESINKAMNYDAEQYLYKIMFERDRLKKQIKDEKQHMKTLMSLTCKGLEEFISTSKFKNKDEISKILKDRLINDLELLGILKETAESAFLTTIEMGNDVEDTAYEIAKSMVYLVINEGELSKSRFIDITLVVIESAISISNESKIYAKELLKGAINGSNDGISKAIEKFKDELKFIPDEISDSLELSIKEITKVEDDFVSSLKELSTKCDEPASSIIIEILQSDYDTYFAKLRRISAEAREQILEKIEEIRGKSLRLKDELNIDEKILNLKKEIVELEKKASQKLAQMKSLQTFENAKEQAKKLGDRVYEAAKNLIDNAKKS</sequence>
<accession>A0A0S4S5T4</accession>
<name>A0A0S4S5T4_CAMHY</name>
<dbReference type="RefSeq" id="WP_059435176.1">
    <property type="nucleotide sequence ID" value="NZ_FAVB01000002.1"/>
</dbReference>
<dbReference type="AlphaFoldDB" id="A0A0S4S5T4"/>
<organism evidence="2 3">
    <name type="scientific">Campylobacter hyointestinalis subsp. hyointestinalis</name>
    <dbReference type="NCBI Taxonomy" id="91352"/>
    <lineage>
        <taxon>Bacteria</taxon>
        <taxon>Pseudomonadati</taxon>
        <taxon>Campylobacterota</taxon>
        <taxon>Epsilonproteobacteria</taxon>
        <taxon>Campylobacterales</taxon>
        <taxon>Campylobacteraceae</taxon>
        <taxon>Campylobacter</taxon>
    </lineage>
</organism>
<reference evidence="2 3" key="1">
    <citation type="submission" date="2015-11" db="EMBL/GenBank/DDBJ databases">
        <authorList>
            <consortium name="Pathogen Informatics"/>
        </authorList>
    </citation>
    <scope>NUCLEOTIDE SEQUENCE [LARGE SCALE GENOMIC DNA]</scope>
    <source>
        <strain evidence="2 3">006A-0059</strain>
    </source>
</reference>
<dbReference type="Proteomes" id="UP000052237">
    <property type="component" value="Unassembled WGS sequence"/>
</dbReference>
<feature type="coiled-coil region" evidence="1">
    <location>
        <begin position="309"/>
        <end position="356"/>
    </location>
</feature>
<keyword evidence="1" id="KW-0175">Coiled coil</keyword>
<keyword evidence="3" id="KW-1185">Reference proteome</keyword>
<comment type="caution">
    <text evidence="2">The sequence shown here is derived from an EMBL/GenBank/DDBJ whole genome shotgun (WGS) entry which is preliminary data.</text>
</comment>
<proteinExistence type="predicted"/>
<evidence type="ECO:0000313" key="2">
    <source>
        <dbReference type="EMBL" id="CUU81031.1"/>
    </source>
</evidence>
<dbReference type="EMBL" id="FAVB01000002">
    <property type="protein sequence ID" value="CUU81031.1"/>
    <property type="molecule type" value="Genomic_DNA"/>
</dbReference>
<evidence type="ECO:0000313" key="3">
    <source>
        <dbReference type="Proteomes" id="UP000052237"/>
    </source>
</evidence>